<name>A0AAE8Y9G5_9CAUD</name>
<organism evidence="1 2">
    <name type="scientific">Stenotrophomonas phage TS-10</name>
    <dbReference type="NCBI Taxonomy" id="2886106"/>
    <lineage>
        <taxon>Viruses</taxon>
        <taxon>Duplodnaviria</taxon>
        <taxon>Heunggongvirae</taxon>
        <taxon>Uroviricota</taxon>
        <taxon>Caudoviricetes</taxon>
        <taxon>Autographivirales</taxon>
        <taxon>Autonotataviridae</taxon>
        <taxon>Gujervirinae</taxon>
        <taxon>Ponderosavirus</taxon>
        <taxon>Ponderosavirus TS10</taxon>
    </lineage>
</organism>
<reference evidence="1" key="1">
    <citation type="submission" date="2021-09" db="EMBL/GenBank/DDBJ databases">
        <authorList>
            <person name="Tian S."/>
        </authorList>
    </citation>
    <scope>NUCLEOTIDE SEQUENCE</scope>
</reference>
<accession>A0AAE8Y9G5</accession>
<keyword evidence="1" id="KW-0255">Endonuclease</keyword>
<evidence type="ECO:0000313" key="1">
    <source>
        <dbReference type="EMBL" id="UDL16940.1"/>
    </source>
</evidence>
<dbReference type="Proteomes" id="UP000827917">
    <property type="component" value="Segment"/>
</dbReference>
<keyword evidence="1" id="KW-0378">Hydrolase</keyword>
<keyword evidence="2" id="KW-1185">Reference proteome</keyword>
<dbReference type="SUPFAM" id="SSF54060">
    <property type="entry name" value="His-Me finger endonucleases"/>
    <property type="match status" value="1"/>
</dbReference>
<dbReference type="Gene3D" id="3.90.75.10">
    <property type="entry name" value="Homing Intron 3 (I-ppo) Encoded Endonuclease, Chain A"/>
    <property type="match status" value="1"/>
</dbReference>
<evidence type="ECO:0000313" key="2">
    <source>
        <dbReference type="Proteomes" id="UP000827917"/>
    </source>
</evidence>
<dbReference type="GO" id="GO:0004519">
    <property type="term" value="F:endonuclease activity"/>
    <property type="evidence" value="ECO:0007669"/>
    <property type="project" value="UniProtKB-KW"/>
</dbReference>
<dbReference type="InterPro" id="IPR044930">
    <property type="entry name" value="Homing_endonuclease_His-Me"/>
</dbReference>
<sequence length="161" mass="18514">MSKHDNKKNTARDQINEALQYAERILSDGRKRASSVIPRLNVLQLRGMLLAAAVNLIEDRPNSWRFGVLFQPTALWLGAQVVRHKCDNRLCINPAHLEYGTQGDNLKDRRERHRYRKLTRADAESIKQDGRTLAVVAAEYGVSITLVHYIKSGKQWRDDHE</sequence>
<proteinExistence type="predicted"/>
<dbReference type="InterPro" id="IPR044925">
    <property type="entry name" value="His-Me_finger_sf"/>
</dbReference>
<protein>
    <submittedName>
        <fullName evidence="1">HNH endonuclease</fullName>
    </submittedName>
</protein>
<dbReference type="EMBL" id="OK018136">
    <property type="protein sequence ID" value="UDL16940.1"/>
    <property type="molecule type" value="Genomic_DNA"/>
</dbReference>
<keyword evidence="1" id="KW-0540">Nuclease</keyword>